<feature type="domain" description="Methyltransferase" evidence="1">
    <location>
        <begin position="36"/>
        <end position="147"/>
    </location>
</feature>
<dbReference type="HOGENOM" id="CLU_037990_10_2_9"/>
<evidence type="ECO:0000259" key="1">
    <source>
        <dbReference type="Pfam" id="PF13847"/>
    </source>
</evidence>
<dbReference type="OrthoDB" id="7365827at2"/>
<organism evidence="2 3">
    <name type="scientific">Caldicellulosiruptor hydrothermalis (strain DSM 18901 / VKM B-2411 / 108)</name>
    <dbReference type="NCBI Taxonomy" id="632292"/>
    <lineage>
        <taxon>Bacteria</taxon>
        <taxon>Bacillati</taxon>
        <taxon>Bacillota</taxon>
        <taxon>Bacillota incertae sedis</taxon>
        <taxon>Caldicellulosiruptorales</taxon>
        <taxon>Caldicellulosiruptoraceae</taxon>
        <taxon>Caldicellulosiruptor</taxon>
    </lineage>
</organism>
<dbReference type="SUPFAM" id="SSF53335">
    <property type="entry name" value="S-adenosyl-L-methionine-dependent methyltransferases"/>
    <property type="match status" value="1"/>
</dbReference>
<dbReference type="EMBL" id="CP002219">
    <property type="protein sequence ID" value="ADQ08035.1"/>
    <property type="molecule type" value="Genomic_DNA"/>
</dbReference>
<reference evidence="2 3" key="2">
    <citation type="journal article" date="2011" name="J. Bacteriol.">
        <title>Complete genome sequences for the anaerobic, extremely thermophilic plant biomass-degrading bacteria Caldicellulosiruptor hydrothermalis, Caldicellulosiruptor kristjanssonii, Caldicellulosiruptor kronotskyensis, Caldicellulosiruptor owensenis, and Caldicellulosiruptor lactoaceticus.</title>
        <authorList>
            <person name="Blumer-Schuette S.E."/>
            <person name="Ozdemir I."/>
            <person name="Mistry D."/>
            <person name="Lucas S."/>
            <person name="Lapidus A."/>
            <person name="Cheng J.F."/>
            <person name="Goodwin L.A."/>
            <person name="Pitluck S."/>
            <person name="Land M.L."/>
            <person name="Hauser L.J."/>
            <person name="Woyke T."/>
            <person name="Mikhailova N."/>
            <person name="Pati A."/>
            <person name="Kyrpides N.C."/>
            <person name="Ivanova N."/>
            <person name="Detter J.C."/>
            <person name="Walston-Davenport K."/>
            <person name="Han S."/>
            <person name="Adams M.W."/>
            <person name="Kelly R.M."/>
        </authorList>
    </citation>
    <scope>NUCLEOTIDE SEQUENCE [LARGE SCALE GENOMIC DNA]</scope>
    <source>
        <strain evidence="3">DSM 18901 / VKM B-2411 / 108</strain>
    </source>
</reference>
<dbReference type="PANTHER" id="PTHR43861">
    <property type="entry name" value="TRANS-ACONITATE 2-METHYLTRANSFERASE-RELATED"/>
    <property type="match status" value="1"/>
</dbReference>
<dbReference type="AlphaFoldDB" id="E4Q8R1"/>
<dbReference type="RefSeq" id="WP_013404176.1">
    <property type="nucleotide sequence ID" value="NC_014652.1"/>
</dbReference>
<dbReference type="Proteomes" id="UP000006890">
    <property type="component" value="Chromosome"/>
</dbReference>
<keyword evidence="2" id="KW-0489">Methyltransferase</keyword>
<dbReference type="KEGG" id="chd:Calhy_2334"/>
<proteinExistence type="predicted"/>
<reference key="1">
    <citation type="submission" date="2010-09" db="EMBL/GenBank/DDBJ databases">
        <title>Complete sequence of Caldicellulosiruptor hydrothermalis 108.</title>
        <authorList>
            <consortium name="US DOE Joint Genome Institute"/>
            <person name="Lucas S."/>
            <person name="Copeland A."/>
            <person name="Lapidus A."/>
            <person name="Cheng J.-F."/>
            <person name="Bruce D."/>
            <person name="Goodwin L."/>
            <person name="Pitluck S."/>
            <person name="Davenport K."/>
            <person name="Detter J.C."/>
            <person name="Han C."/>
            <person name="Tapia R."/>
            <person name="Land M."/>
            <person name="Hauser L."/>
            <person name="Chang Y.-J."/>
            <person name="Jeffries C."/>
            <person name="Kyrpides N."/>
            <person name="Ivanova N."/>
            <person name="Mikhailova N."/>
            <person name="Blumer-Schuette S.E."/>
            <person name="Kelly R.M."/>
            <person name="Woyke T."/>
        </authorList>
    </citation>
    <scope>NUCLEOTIDE SEQUENCE</scope>
    <source>
        <strain>108</strain>
    </source>
</reference>
<dbReference type="Pfam" id="PF13847">
    <property type="entry name" value="Methyltransf_31"/>
    <property type="match status" value="1"/>
</dbReference>
<dbReference type="Gene3D" id="3.40.50.150">
    <property type="entry name" value="Vaccinia Virus protein VP39"/>
    <property type="match status" value="1"/>
</dbReference>
<name>E4Q8R1_CALH1</name>
<dbReference type="GO" id="GO:0032259">
    <property type="term" value="P:methylation"/>
    <property type="evidence" value="ECO:0007669"/>
    <property type="project" value="UniProtKB-KW"/>
</dbReference>
<accession>E4Q8R1</accession>
<evidence type="ECO:0000313" key="3">
    <source>
        <dbReference type="Proteomes" id="UP000006890"/>
    </source>
</evidence>
<keyword evidence="3" id="KW-1185">Reference proteome</keyword>
<evidence type="ECO:0000313" key="2">
    <source>
        <dbReference type="EMBL" id="ADQ08035.1"/>
    </source>
</evidence>
<gene>
    <name evidence="2" type="ordered locus">Calhy_2334</name>
</gene>
<dbReference type="InterPro" id="IPR025714">
    <property type="entry name" value="Methyltranfer_dom"/>
</dbReference>
<dbReference type="CDD" id="cd02440">
    <property type="entry name" value="AdoMet_MTases"/>
    <property type="match status" value="1"/>
</dbReference>
<dbReference type="InterPro" id="IPR029063">
    <property type="entry name" value="SAM-dependent_MTases_sf"/>
</dbReference>
<sequence>MIYTKDYFENMAQKWDEIVKHNKDKIEAILDMIGIKEGSCVLDVGCGTGVLVEYLQKRTGQKGKIFCVDISEKMIEIAKSKYKNFSNVTFINDDVNNLKFKDYFDFIICYSVFPHFEDKRKTLLHLTSMLKKGGYLAIAHSQSRKAINDLHKNLAYPINTHLLPGINYFKLLSSKKLAILKSVDDSDKYVVIFKKI</sequence>
<keyword evidence="2" id="KW-0808">Transferase</keyword>
<dbReference type="eggNOG" id="COG2226">
    <property type="taxonomic scope" value="Bacteria"/>
</dbReference>
<protein>
    <submittedName>
        <fullName evidence="2">Methyltransferase type 11</fullName>
    </submittedName>
</protein>
<dbReference type="STRING" id="632292.Calhy_2334"/>
<dbReference type="PANTHER" id="PTHR43861:SF6">
    <property type="entry name" value="METHYLTRANSFERASE TYPE 11"/>
    <property type="match status" value="1"/>
</dbReference>
<dbReference type="GO" id="GO:0008168">
    <property type="term" value="F:methyltransferase activity"/>
    <property type="evidence" value="ECO:0007669"/>
    <property type="project" value="UniProtKB-KW"/>
</dbReference>